<reference evidence="8" key="2">
    <citation type="submission" date="2023-02" db="EMBL/GenBank/DDBJ databases">
        <authorList>
            <consortium name="DOE Joint Genome Institute"/>
            <person name="Mondo S.J."/>
            <person name="Chang Y."/>
            <person name="Wang Y."/>
            <person name="Ahrendt S."/>
            <person name="Andreopoulos W."/>
            <person name="Barry K."/>
            <person name="Beard J."/>
            <person name="Benny G.L."/>
            <person name="Blankenship S."/>
            <person name="Bonito G."/>
            <person name="Cuomo C."/>
            <person name="Desiro A."/>
            <person name="Gervers K.A."/>
            <person name="Hundley H."/>
            <person name="Kuo A."/>
            <person name="LaButti K."/>
            <person name="Lang B.F."/>
            <person name="Lipzen A."/>
            <person name="O'Donnell K."/>
            <person name="Pangilinan J."/>
            <person name="Reynolds N."/>
            <person name="Sandor L."/>
            <person name="Smith M.W."/>
            <person name="Tsang A."/>
            <person name="Grigoriev I.V."/>
            <person name="Stajich J.E."/>
            <person name="Spatafora J.W."/>
        </authorList>
    </citation>
    <scope>NUCLEOTIDE SEQUENCE</scope>
    <source>
        <strain evidence="8">RSA 2281</strain>
    </source>
</reference>
<name>A0AAD5KMS6_9FUNG</name>
<dbReference type="GO" id="GO:0042254">
    <property type="term" value="P:ribosome biogenesis"/>
    <property type="evidence" value="ECO:0007669"/>
    <property type="project" value="InterPro"/>
</dbReference>
<comment type="subcellular location">
    <subcellularLocation>
        <location evidence="1">Nucleus membrane</location>
        <topology evidence="1">Multi-pass membrane protein</topology>
    </subcellularLocation>
</comment>
<feature type="transmembrane region" description="Helical" evidence="6">
    <location>
        <begin position="396"/>
        <end position="418"/>
    </location>
</feature>
<evidence type="ECO:0000313" key="9">
    <source>
        <dbReference type="Proteomes" id="UP001209540"/>
    </source>
</evidence>
<keyword evidence="9" id="KW-1185">Reference proteome</keyword>
<feature type="domain" description="CCAAT-binding factor" evidence="7">
    <location>
        <begin position="354"/>
        <end position="502"/>
    </location>
</feature>
<dbReference type="Gene3D" id="1.25.10.10">
    <property type="entry name" value="Leucine-rich Repeat Variant"/>
    <property type="match status" value="1"/>
</dbReference>
<proteinExistence type="inferred from homology"/>
<gene>
    <name evidence="8" type="ORF">BDA99DRAFT_556830</name>
</gene>
<comment type="caution">
    <text evidence="8">The sequence shown here is derived from an EMBL/GenBank/DDBJ whole genome shotgun (WGS) entry which is preliminary data.</text>
</comment>
<dbReference type="GO" id="GO:0031965">
    <property type="term" value="C:nuclear membrane"/>
    <property type="evidence" value="ECO:0007669"/>
    <property type="project" value="UniProtKB-SubCell"/>
</dbReference>
<accession>A0AAD5KMS6</accession>
<dbReference type="InterPro" id="IPR027193">
    <property type="entry name" value="Noc4"/>
</dbReference>
<dbReference type="InterPro" id="IPR011989">
    <property type="entry name" value="ARM-like"/>
</dbReference>
<evidence type="ECO:0000256" key="1">
    <source>
        <dbReference type="ARBA" id="ARBA00004232"/>
    </source>
</evidence>
<feature type="compositionally biased region" description="Acidic residues" evidence="5">
    <location>
        <begin position="266"/>
        <end position="275"/>
    </location>
</feature>
<dbReference type="SUPFAM" id="SSF48371">
    <property type="entry name" value="ARM repeat"/>
    <property type="match status" value="1"/>
</dbReference>
<comment type="similarity">
    <text evidence="2">Belongs to the CBF/MAK21 family.</text>
</comment>
<keyword evidence="6" id="KW-0472">Membrane</keyword>
<sequence length="554" mass="64170">MPQPAKKRKTSSGSSVVDFKETRQKIRSLEASLSDKANLNNVVQLMDLTSSSKTTNAQVIHAAMHALHRVFSRFMTNGDLNPPNDPSSATGKVTLWLTSQFTSYLKRLRQLLSDQEPGLQVPALKILMTLVKTQSEYANKMANDQLQPIVYAMVWNKNLSAPLHKEWIEKYVNAYDDVRYHFYRHAADIMTKTVEKGEKKNEELRRLAQNVFSMVEVIYSMPTEPSELDEFFIELPEIKKAMALKNKNGGGEEEDEDSMLLGDEGLVSEEEEEEDTKEKVSKKKDRKKTPVLQLDHHRRAFQSCWIALLKLPLTEEIYKKTLLILHKRILPHLREPRFLMDFLTDSYNVGGSVSLLALNGLFILITEYNLDYPDFYRKLYTLLDRDVMHVKYRSRFFRLLDVFLSSTLLPANLIAAFIKRLARLSLTAPPAASVIIIPFIYNLLRRHPICMKLIHKNDAVGEAEDPYDFNEQNPYETKALDSSLWELQTLSQHFYANVSTLAKIFSEKFLKPKYNLEDFMDHTYSTFFKTEIERKRKKEPAMAFEKPESCEWTL</sequence>
<evidence type="ECO:0000256" key="3">
    <source>
        <dbReference type="ARBA" id="ARBA00022692"/>
    </source>
</evidence>
<dbReference type="GO" id="GO:0032040">
    <property type="term" value="C:small-subunit processome"/>
    <property type="evidence" value="ECO:0007669"/>
    <property type="project" value="TreeGrafter"/>
</dbReference>
<dbReference type="InterPro" id="IPR005612">
    <property type="entry name" value="CCAAT-binding_factor"/>
</dbReference>
<dbReference type="AlphaFoldDB" id="A0AAD5KMS6"/>
<dbReference type="GO" id="GO:0030692">
    <property type="term" value="C:Noc4p-Nop14p complex"/>
    <property type="evidence" value="ECO:0007669"/>
    <property type="project" value="TreeGrafter"/>
</dbReference>
<keyword evidence="4 6" id="KW-1133">Transmembrane helix</keyword>
<evidence type="ECO:0000313" key="8">
    <source>
        <dbReference type="EMBL" id="KAI9271603.1"/>
    </source>
</evidence>
<dbReference type="Pfam" id="PF03914">
    <property type="entry name" value="CBF"/>
    <property type="match status" value="1"/>
</dbReference>
<feature type="transmembrane region" description="Helical" evidence="6">
    <location>
        <begin position="424"/>
        <end position="444"/>
    </location>
</feature>
<evidence type="ECO:0000256" key="5">
    <source>
        <dbReference type="SAM" id="MobiDB-lite"/>
    </source>
</evidence>
<dbReference type="EMBL" id="JAIXMP010000006">
    <property type="protein sequence ID" value="KAI9271603.1"/>
    <property type="molecule type" value="Genomic_DNA"/>
</dbReference>
<dbReference type="PANTHER" id="PTHR12455:SF0">
    <property type="entry name" value="NUCLEOLAR COMPLEX PROTEIN 4 HOMOLOG"/>
    <property type="match status" value="1"/>
</dbReference>
<keyword evidence="3 6" id="KW-0812">Transmembrane</keyword>
<reference evidence="8" key="1">
    <citation type="journal article" date="2022" name="IScience">
        <title>Evolution of zygomycete secretomes and the origins of terrestrial fungal ecologies.</title>
        <authorList>
            <person name="Chang Y."/>
            <person name="Wang Y."/>
            <person name="Mondo S."/>
            <person name="Ahrendt S."/>
            <person name="Andreopoulos W."/>
            <person name="Barry K."/>
            <person name="Beard J."/>
            <person name="Benny G.L."/>
            <person name="Blankenship S."/>
            <person name="Bonito G."/>
            <person name="Cuomo C."/>
            <person name="Desiro A."/>
            <person name="Gervers K.A."/>
            <person name="Hundley H."/>
            <person name="Kuo A."/>
            <person name="LaButti K."/>
            <person name="Lang B.F."/>
            <person name="Lipzen A."/>
            <person name="O'Donnell K."/>
            <person name="Pangilinan J."/>
            <person name="Reynolds N."/>
            <person name="Sandor L."/>
            <person name="Smith M.E."/>
            <person name="Tsang A."/>
            <person name="Grigoriev I.V."/>
            <person name="Stajich J.E."/>
            <person name="Spatafora J.W."/>
        </authorList>
    </citation>
    <scope>NUCLEOTIDE SEQUENCE</scope>
    <source>
        <strain evidence="8">RSA 2281</strain>
    </source>
</reference>
<evidence type="ECO:0000256" key="4">
    <source>
        <dbReference type="ARBA" id="ARBA00022989"/>
    </source>
</evidence>
<evidence type="ECO:0000259" key="7">
    <source>
        <dbReference type="Pfam" id="PF03914"/>
    </source>
</evidence>
<dbReference type="InterPro" id="IPR016024">
    <property type="entry name" value="ARM-type_fold"/>
</dbReference>
<evidence type="ECO:0000256" key="6">
    <source>
        <dbReference type="SAM" id="Phobius"/>
    </source>
</evidence>
<organism evidence="8 9">
    <name type="scientific">Phascolomyces articulosus</name>
    <dbReference type="NCBI Taxonomy" id="60185"/>
    <lineage>
        <taxon>Eukaryota</taxon>
        <taxon>Fungi</taxon>
        <taxon>Fungi incertae sedis</taxon>
        <taxon>Mucoromycota</taxon>
        <taxon>Mucoromycotina</taxon>
        <taxon>Mucoromycetes</taxon>
        <taxon>Mucorales</taxon>
        <taxon>Lichtheimiaceae</taxon>
        <taxon>Phascolomyces</taxon>
    </lineage>
</organism>
<dbReference type="Proteomes" id="UP001209540">
    <property type="component" value="Unassembled WGS sequence"/>
</dbReference>
<dbReference type="PANTHER" id="PTHR12455">
    <property type="entry name" value="NUCLEOLAR COMPLEX PROTEIN 4"/>
    <property type="match status" value="1"/>
</dbReference>
<evidence type="ECO:0000256" key="2">
    <source>
        <dbReference type="ARBA" id="ARBA00007797"/>
    </source>
</evidence>
<protein>
    <submittedName>
        <fullName evidence="8">CBF/Mak21 family-domain-containing protein</fullName>
    </submittedName>
</protein>
<feature type="region of interest" description="Disordered" evidence="5">
    <location>
        <begin position="247"/>
        <end position="288"/>
    </location>
</feature>